<evidence type="ECO:0008006" key="3">
    <source>
        <dbReference type="Google" id="ProtNLM"/>
    </source>
</evidence>
<accession>A0ABW5GQY1</accession>
<proteinExistence type="predicted"/>
<dbReference type="EMBL" id="JBHUKU010000020">
    <property type="protein sequence ID" value="MFD2463273.1"/>
    <property type="molecule type" value="Genomic_DNA"/>
</dbReference>
<dbReference type="RefSeq" id="WP_345391932.1">
    <property type="nucleotide sequence ID" value="NZ_BAABHG010000005.1"/>
</dbReference>
<organism evidence="1 2">
    <name type="scientific">Amycolatopsis samaneae</name>
    <dbReference type="NCBI Taxonomy" id="664691"/>
    <lineage>
        <taxon>Bacteria</taxon>
        <taxon>Bacillati</taxon>
        <taxon>Actinomycetota</taxon>
        <taxon>Actinomycetes</taxon>
        <taxon>Pseudonocardiales</taxon>
        <taxon>Pseudonocardiaceae</taxon>
        <taxon>Amycolatopsis</taxon>
    </lineage>
</organism>
<keyword evidence="2" id="KW-1185">Reference proteome</keyword>
<evidence type="ECO:0000313" key="2">
    <source>
        <dbReference type="Proteomes" id="UP001597419"/>
    </source>
</evidence>
<dbReference type="Proteomes" id="UP001597419">
    <property type="component" value="Unassembled WGS sequence"/>
</dbReference>
<name>A0ABW5GQY1_9PSEU</name>
<evidence type="ECO:0000313" key="1">
    <source>
        <dbReference type="EMBL" id="MFD2463273.1"/>
    </source>
</evidence>
<sequence>MGDEINADLDPAAAAAIRFQRDHPAGGKKAKLEDALGAGAAHPGWAASSMNATCVYNWEVRLRQLGRAAEEAADGVTKSMDIYLTADTTAAGELRRNAQWLEGA</sequence>
<protein>
    <recommendedName>
        <fullName evidence="3">Excreted virulence factor EspC, type VII ESX diderm</fullName>
    </recommendedName>
</protein>
<reference evidence="2" key="1">
    <citation type="journal article" date="2019" name="Int. J. Syst. Evol. Microbiol.">
        <title>The Global Catalogue of Microorganisms (GCM) 10K type strain sequencing project: providing services to taxonomists for standard genome sequencing and annotation.</title>
        <authorList>
            <consortium name="The Broad Institute Genomics Platform"/>
            <consortium name="The Broad Institute Genome Sequencing Center for Infectious Disease"/>
            <person name="Wu L."/>
            <person name="Ma J."/>
        </authorList>
    </citation>
    <scope>NUCLEOTIDE SEQUENCE [LARGE SCALE GENOMIC DNA]</scope>
    <source>
        <strain evidence="2">CGMCC 4.7643</strain>
    </source>
</reference>
<gene>
    <name evidence="1" type="ORF">ACFSYJ_32000</name>
</gene>
<comment type="caution">
    <text evidence="1">The sequence shown here is derived from an EMBL/GenBank/DDBJ whole genome shotgun (WGS) entry which is preliminary data.</text>
</comment>